<reference evidence="3 4" key="1">
    <citation type="submission" date="2019-07" db="EMBL/GenBank/DDBJ databases">
        <title>Whole genome shotgun sequence of Skermanella aerolata NBRC 106429.</title>
        <authorList>
            <person name="Hosoyama A."/>
            <person name="Uohara A."/>
            <person name="Ohji S."/>
            <person name="Ichikawa N."/>
        </authorList>
    </citation>
    <scope>NUCLEOTIDE SEQUENCE [LARGE SCALE GENOMIC DNA]</scope>
    <source>
        <strain evidence="3 4">NBRC 106429</strain>
    </source>
</reference>
<dbReference type="Gene3D" id="3.40.190.150">
    <property type="entry name" value="Bordetella uptake gene, domain 1"/>
    <property type="match status" value="1"/>
</dbReference>
<dbReference type="PANTHER" id="PTHR42928">
    <property type="entry name" value="TRICARBOXYLATE-BINDING PROTEIN"/>
    <property type="match status" value="1"/>
</dbReference>
<dbReference type="Gene3D" id="3.40.190.10">
    <property type="entry name" value="Periplasmic binding protein-like II"/>
    <property type="match status" value="1"/>
</dbReference>
<dbReference type="Proteomes" id="UP000321523">
    <property type="component" value="Unassembled WGS sequence"/>
</dbReference>
<keyword evidence="4" id="KW-1185">Reference proteome</keyword>
<gene>
    <name evidence="3" type="ORF">SAE02_29540</name>
</gene>
<evidence type="ECO:0000256" key="1">
    <source>
        <dbReference type="ARBA" id="ARBA00006987"/>
    </source>
</evidence>
<evidence type="ECO:0008006" key="5">
    <source>
        <dbReference type="Google" id="ProtNLM"/>
    </source>
</evidence>
<evidence type="ECO:0000313" key="3">
    <source>
        <dbReference type="EMBL" id="GEO38806.1"/>
    </source>
</evidence>
<accession>A0A512DQU6</accession>
<dbReference type="CDD" id="cd07012">
    <property type="entry name" value="PBP2_Bug_TTT"/>
    <property type="match status" value="1"/>
</dbReference>
<comment type="caution">
    <text evidence="3">The sequence shown here is derived from an EMBL/GenBank/DDBJ whole genome shotgun (WGS) entry which is preliminary data.</text>
</comment>
<name>A0A512DQU6_9PROT</name>
<proteinExistence type="inferred from homology"/>
<feature type="chain" id="PRO_5022227015" description="ABC transporter substrate-binding protein" evidence="2">
    <location>
        <begin position="31"/>
        <end position="329"/>
    </location>
</feature>
<dbReference type="OrthoDB" id="7250553at2"/>
<dbReference type="PIRSF" id="PIRSF017082">
    <property type="entry name" value="YflP"/>
    <property type="match status" value="1"/>
</dbReference>
<dbReference type="RefSeq" id="WP_044429279.1">
    <property type="nucleotide sequence ID" value="NZ_BJYZ01000013.1"/>
</dbReference>
<protein>
    <recommendedName>
        <fullName evidence="5">ABC transporter substrate-binding protein</fullName>
    </recommendedName>
</protein>
<keyword evidence="2" id="KW-0732">Signal</keyword>
<dbReference type="Pfam" id="PF03401">
    <property type="entry name" value="TctC"/>
    <property type="match status" value="1"/>
</dbReference>
<evidence type="ECO:0000313" key="4">
    <source>
        <dbReference type="Proteomes" id="UP000321523"/>
    </source>
</evidence>
<organism evidence="3 4">
    <name type="scientific">Skermanella aerolata</name>
    <dbReference type="NCBI Taxonomy" id="393310"/>
    <lineage>
        <taxon>Bacteria</taxon>
        <taxon>Pseudomonadati</taxon>
        <taxon>Pseudomonadota</taxon>
        <taxon>Alphaproteobacteria</taxon>
        <taxon>Rhodospirillales</taxon>
        <taxon>Azospirillaceae</taxon>
        <taxon>Skermanella</taxon>
    </lineage>
</organism>
<feature type="signal peptide" evidence="2">
    <location>
        <begin position="1"/>
        <end position="30"/>
    </location>
</feature>
<sequence length="329" mass="34560">MKRRTFVRTCALALTAVGGLLAMGQAPALAAYPERPITMIVPWGAGGGTDATARIVSSLLERTLGQPINVVNRTGGSGVVGHQAIASSAPDGYTLGLATVEIGMMHWQGLTQLTYADYTPLALMNEDPAGLQVAQDSPYNSAKDLLEAIRAKPGTMKASGTGQGGIWHLALAGMLQDADIAPQAVAWVPSQGAAPGLQDLVAGGVQIAPCSIPEARSLIDAGRVKSLAIMAEKRHPLFPNIPTLKEQTGIDWTMAAWRGVVAPKGLPDDIAQKLTSALKQVYDSAEFKDFMNQRGFGMVYASGEQFGTFMSESNDSLGKVMKAVGIARQ</sequence>
<comment type="similarity">
    <text evidence="1">Belongs to the UPF0065 (bug) family.</text>
</comment>
<dbReference type="AlphaFoldDB" id="A0A512DQU6"/>
<dbReference type="PANTHER" id="PTHR42928:SF5">
    <property type="entry name" value="BLR1237 PROTEIN"/>
    <property type="match status" value="1"/>
</dbReference>
<evidence type="ECO:0000256" key="2">
    <source>
        <dbReference type="SAM" id="SignalP"/>
    </source>
</evidence>
<dbReference type="EMBL" id="BJYZ01000013">
    <property type="protein sequence ID" value="GEO38806.1"/>
    <property type="molecule type" value="Genomic_DNA"/>
</dbReference>
<dbReference type="SUPFAM" id="SSF53850">
    <property type="entry name" value="Periplasmic binding protein-like II"/>
    <property type="match status" value="1"/>
</dbReference>
<dbReference type="InterPro" id="IPR005064">
    <property type="entry name" value="BUG"/>
</dbReference>
<dbReference type="InterPro" id="IPR042100">
    <property type="entry name" value="Bug_dom1"/>
</dbReference>